<feature type="transmembrane region" description="Helical" evidence="1">
    <location>
        <begin position="88"/>
        <end position="106"/>
    </location>
</feature>
<keyword evidence="3" id="KW-1185">Reference proteome</keyword>
<proteinExistence type="predicted"/>
<dbReference type="EMBL" id="JYDS01000816">
    <property type="protein sequence ID" value="KRZ00493.1"/>
    <property type="molecule type" value="Genomic_DNA"/>
</dbReference>
<organism evidence="2 3">
    <name type="scientific">Trichinella pseudospiralis</name>
    <name type="common">Parasitic roundworm</name>
    <dbReference type="NCBI Taxonomy" id="6337"/>
    <lineage>
        <taxon>Eukaryota</taxon>
        <taxon>Metazoa</taxon>
        <taxon>Ecdysozoa</taxon>
        <taxon>Nematoda</taxon>
        <taxon>Enoplea</taxon>
        <taxon>Dorylaimia</taxon>
        <taxon>Trichinellida</taxon>
        <taxon>Trichinellidae</taxon>
        <taxon>Trichinella</taxon>
    </lineage>
</organism>
<keyword evidence="1" id="KW-1133">Transmembrane helix</keyword>
<name>A0A0V1GQ92_TRIPS</name>
<comment type="caution">
    <text evidence="2">The sequence shown here is derived from an EMBL/GenBank/DDBJ whole genome shotgun (WGS) entry which is preliminary data.</text>
</comment>
<keyword evidence="1" id="KW-0472">Membrane</keyword>
<evidence type="ECO:0000313" key="2">
    <source>
        <dbReference type="EMBL" id="KRZ00493.1"/>
    </source>
</evidence>
<feature type="transmembrane region" description="Helical" evidence="1">
    <location>
        <begin position="172"/>
        <end position="197"/>
    </location>
</feature>
<feature type="transmembrane region" description="Helical" evidence="1">
    <location>
        <begin position="46"/>
        <end position="68"/>
    </location>
</feature>
<feature type="non-terminal residue" evidence="2">
    <location>
        <position position="218"/>
    </location>
</feature>
<accession>A0A0V1GQ92</accession>
<gene>
    <name evidence="2" type="ORF">T4B_10409</name>
</gene>
<reference evidence="2 3" key="1">
    <citation type="submission" date="2015-01" db="EMBL/GenBank/DDBJ databases">
        <title>Evolution of Trichinella species and genotypes.</title>
        <authorList>
            <person name="Korhonen P.K."/>
            <person name="Edoardo P."/>
            <person name="Giuseppe L.R."/>
            <person name="Gasser R.B."/>
        </authorList>
    </citation>
    <scope>NUCLEOTIDE SEQUENCE [LARGE SCALE GENOMIC DNA]</scope>
    <source>
        <strain evidence="2">ISS588</strain>
    </source>
</reference>
<protein>
    <submittedName>
        <fullName evidence="2">Uncharacterized protein</fullName>
    </submittedName>
</protein>
<dbReference type="AlphaFoldDB" id="A0A0V1GQ92"/>
<keyword evidence="1" id="KW-0812">Transmembrane</keyword>
<evidence type="ECO:0000313" key="3">
    <source>
        <dbReference type="Proteomes" id="UP000054805"/>
    </source>
</evidence>
<dbReference type="Proteomes" id="UP000054805">
    <property type="component" value="Unassembled WGS sequence"/>
</dbReference>
<evidence type="ECO:0000256" key="1">
    <source>
        <dbReference type="SAM" id="Phobius"/>
    </source>
</evidence>
<sequence>MNEYETASLTLKHIGFSDAQMMEDLKIFTSICDGMRNSFANVKVKWIFVLKTNNVNIAILFMMFKFSIDHYYKLILNGMSTVVRSDDPEVLLCIICSSRLYGFYIVSDKRLKSTVDCSDNISSLFMVALGAGTTQVFYSGADNRPEVSRYSTDEKYSNIFWFRRTYKQLMQWFLMCLKIHGLYSGVVLWYFGVYYAATLPDQASWTGSRGVLLGNMYL</sequence>